<protein>
    <submittedName>
        <fullName evidence="1">Uncharacterized protein</fullName>
    </submittedName>
</protein>
<dbReference type="HOGENOM" id="CLU_2626341_0_0_1"/>
<name>B8AT14_ORYSI</name>
<dbReference type="Gramene" id="BGIOSGA016231-TA">
    <property type="protein sequence ID" value="BGIOSGA016231-PA"/>
    <property type="gene ID" value="BGIOSGA016231"/>
</dbReference>
<keyword evidence="2" id="KW-1185">Reference proteome</keyword>
<gene>
    <name evidence="1" type="ORF">OsI_15594</name>
</gene>
<organism evidence="1 2">
    <name type="scientific">Oryza sativa subsp. indica</name>
    <name type="common">Rice</name>
    <dbReference type="NCBI Taxonomy" id="39946"/>
    <lineage>
        <taxon>Eukaryota</taxon>
        <taxon>Viridiplantae</taxon>
        <taxon>Streptophyta</taxon>
        <taxon>Embryophyta</taxon>
        <taxon>Tracheophyta</taxon>
        <taxon>Spermatophyta</taxon>
        <taxon>Magnoliopsida</taxon>
        <taxon>Liliopsida</taxon>
        <taxon>Poales</taxon>
        <taxon>Poaceae</taxon>
        <taxon>BOP clade</taxon>
        <taxon>Oryzoideae</taxon>
        <taxon>Oryzeae</taxon>
        <taxon>Oryzinae</taxon>
        <taxon>Oryza</taxon>
        <taxon>Oryza sativa</taxon>
    </lineage>
</organism>
<dbReference type="AlphaFoldDB" id="B8AT14"/>
<accession>B8AT14</accession>
<reference evidence="1 2" key="1">
    <citation type="journal article" date="2005" name="PLoS Biol.">
        <title>The genomes of Oryza sativa: a history of duplications.</title>
        <authorList>
            <person name="Yu J."/>
            <person name="Wang J."/>
            <person name="Lin W."/>
            <person name="Li S."/>
            <person name="Li H."/>
            <person name="Zhou J."/>
            <person name="Ni P."/>
            <person name="Dong W."/>
            <person name="Hu S."/>
            <person name="Zeng C."/>
            <person name="Zhang J."/>
            <person name="Zhang Y."/>
            <person name="Li R."/>
            <person name="Xu Z."/>
            <person name="Li S."/>
            <person name="Li X."/>
            <person name="Zheng H."/>
            <person name="Cong L."/>
            <person name="Lin L."/>
            <person name="Yin J."/>
            <person name="Geng J."/>
            <person name="Li G."/>
            <person name="Shi J."/>
            <person name="Liu J."/>
            <person name="Lv H."/>
            <person name="Li J."/>
            <person name="Wang J."/>
            <person name="Deng Y."/>
            <person name="Ran L."/>
            <person name="Shi X."/>
            <person name="Wang X."/>
            <person name="Wu Q."/>
            <person name="Li C."/>
            <person name="Ren X."/>
            <person name="Wang J."/>
            <person name="Wang X."/>
            <person name="Li D."/>
            <person name="Liu D."/>
            <person name="Zhang X."/>
            <person name="Ji Z."/>
            <person name="Zhao W."/>
            <person name="Sun Y."/>
            <person name="Zhang Z."/>
            <person name="Bao J."/>
            <person name="Han Y."/>
            <person name="Dong L."/>
            <person name="Ji J."/>
            <person name="Chen P."/>
            <person name="Wu S."/>
            <person name="Liu J."/>
            <person name="Xiao Y."/>
            <person name="Bu D."/>
            <person name="Tan J."/>
            <person name="Yang L."/>
            <person name="Ye C."/>
            <person name="Zhang J."/>
            <person name="Xu J."/>
            <person name="Zhou Y."/>
            <person name="Yu Y."/>
            <person name="Zhang B."/>
            <person name="Zhuang S."/>
            <person name="Wei H."/>
            <person name="Liu B."/>
            <person name="Lei M."/>
            <person name="Yu H."/>
            <person name="Li Y."/>
            <person name="Xu H."/>
            <person name="Wei S."/>
            <person name="He X."/>
            <person name="Fang L."/>
            <person name="Zhang Z."/>
            <person name="Zhang Y."/>
            <person name="Huang X."/>
            <person name="Su Z."/>
            <person name="Tong W."/>
            <person name="Li J."/>
            <person name="Tong Z."/>
            <person name="Li S."/>
            <person name="Ye J."/>
            <person name="Wang L."/>
            <person name="Fang L."/>
            <person name="Lei T."/>
            <person name="Chen C."/>
            <person name="Chen H."/>
            <person name="Xu Z."/>
            <person name="Li H."/>
            <person name="Huang H."/>
            <person name="Zhang F."/>
            <person name="Xu H."/>
            <person name="Li N."/>
            <person name="Zhao C."/>
            <person name="Li S."/>
            <person name="Dong L."/>
            <person name="Huang Y."/>
            <person name="Li L."/>
            <person name="Xi Y."/>
            <person name="Qi Q."/>
            <person name="Li W."/>
            <person name="Zhang B."/>
            <person name="Hu W."/>
            <person name="Zhang Y."/>
            <person name="Tian X."/>
            <person name="Jiao Y."/>
            <person name="Liang X."/>
            <person name="Jin J."/>
            <person name="Gao L."/>
            <person name="Zheng W."/>
            <person name="Hao B."/>
            <person name="Liu S."/>
            <person name="Wang W."/>
            <person name="Yuan L."/>
            <person name="Cao M."/>
            <person name="McDermott J."/>
            <person name="Samudrala R."/>
            <person name="Wang J."/>
            <person name="Wong G.K."/>
            <person name="Yang H."/>
        </authorList>
    </citation>
    <scope>NUCLEOTIDE SEQUENCE [LARGE SCALE GENOMIC DNA]</scope>
    <source>
        <strain evidence="2">cv. 93-11</strain>
    </source>
</reference>
<evidence type="ECO:0000313" key="1">
    <source>
        <dbReference type="EMBL" id="EEC77147.1"/>
    </source>
</evidence>
<dbReference type="EMBL" id="CM000129">
    <property type="protein sequence ID" value="EEC77147.1"/>
    <property type="molecule type" value="Genomic_DNA"/>
</dbReference>
<sequence length="78" mass="8470">MVTEPTTVAARWGGGGGTDTMELLAACCSSLLPQVVVFVYPHVFCLVHRLCREEEHEVLITAVLGANPSRSSDLWILD</sequence>
<dbReference type="Proteomes" id="UP000007015">
    <property type="component" value="Chromosome 4"/>
</dbReference>
<evidence type="ECO:0000313" key="2">
    <source>
        <dbReference type="Proteomes" id="UP000007015"/>
    </source>
</evidence>
<proteinExistence type="predicted"/>